<reference evidence="1" key="1">
    <citation type="submission" date="2019-08" db="EMBL/GenBank/DDBJ databases">
        <title>The genome of the North American firefly Photinus pyralis.</title>
        <authorList>
            <consortium name="Photinus pyralis genome working group"/>
            <person name="Fallon T.R."/>
            <person name="Sander Lower S.E."/>
            <person name="Weng J.-K."/>
        </authorList>
    </citation>
    <scope>NUCLEOTIDE SEQUENCE</scope>
    <source>
        <strain evidence="1">TRF0915ILg1</strain>
        <tissue evidence="1">Whole body</tissue>
    </source>
</reference>
<dbReference type="OrthoDB" id="6760898at2759"/>
<dbReference type="Proteomes" id="UP000801492">
    <property type="component" value="Unassembled WGS sequence"/>
</dbReference>
<name>A0A8K0DFR9_IGNLU</name>
<accession>A0A8K0DFR9</accession>
<proteinExistence type="predicted"/>
<gene>
    <name evidence="1" type="ORF">ILUMI_02838</name>
</gene>
<dbReference type="EMBL" id="VTPC01001052">
    <property type="protein sequence ID" value="KAF2903349.1"/>
    <property type="molecule type" value="Genomic_DNA"/>
</dbReference>
<dbReference type="Gene3D" id="3.60.10.10">
    <property type="entry name" value="Endonuclease/exonuclease/phosphatase"/>
    <property type="match status" value="1"/>
</dbReference>
<evidence type="ECO:0000313" key="1">
    <source>
        <dbReference type="EMBL" id="KAF2903349.1"/>
    </source>
</evidence>
<evidence type="ECO:0000313" key="2">
    <source>
        <dbReference type="Proteomes" id="UP000801492"/>
    </source>
</evidence>
<evidence type="ECO:0008006" key="3">
    <source>
        <dbReference type="Google" id="ProtNLM"/>
    </source>
</evidence>
<comment type="caution">
    <text evidence="1">The sequence shown here is derived from an EMBL/GenBank/DDBJ whole genome shotgun (WGS) entry which is preliminary data.</text>
</comment>
<dbReference type="InterPro" id="IPR036691">
    <property type="entry name" value="Endo/exonu/phosph_ase_sf"/>
</dbReference>
<keyword evidence="2" id="KW-1185">Reference proteome</keyword>
<organism evidence="1 2">
    <name type="scientific">Ignelater luminosus</name>
    <name type="common">Cucubano</name>
    <name type="synonym">Pyrophorus luminosus</name>
    <dbReference type="NCBI Taxonomy" id="2038154"/>
    <lineage>
        <taxon>Eukaryota</taxon>
        <taxon>Metazoa</taxon>
        <taxon>Ecdysozoa</taxon>
        <taxon>Arthropoda</taxon>
        <taxon>Hexapoda</taxon>
        <taxon>Insecta</taxon>
        <taxon>Pterygota</taxon>
        <taxon>Neoptera</taxon>
        <taxon>Endopterygota</taxon>
        <taxon>Coleoptera</taxon>
        <taxon>Polyphaga</taxon>
        <taxon>Elateriformia</taxon>
        <taxon>Elateroidea</taxon>
        <taxon>Elateridae</taxon>
        <taxon>Agrypninae</taxon>
        <taxon>Pyrophorini</taxon>
        <taxon>Ignelater</taxon>
    </lineage>
</organism>
<sequence length="83" mass="9548">MATYAPTDDCPRATNDEYYDNLTDIIDDIFQQEEIMLTGDMNARVGSKTDDQVMGQFGELLIKYCTQHSLKILNGFFKHKLIH</sequence>
<protein>
    <recommendedName>
        <fullName evidence="3">Endonuclease/exonuclease/phosphatase domain-containing protein</fullName>
    </recommendedName>
</protein>
<dbReference type="AlphaFoldDB" id="A0A8K0DFR9"/>